<name>A0A2G2X513_CAPBA</name>
<dbReference type="PANTHER" id="PTHR15140">
    <property type="entry name" value="TUBULIN-SPECIFIC CHAPERONE E"/>
    <property type="match status" value="1"/>
</dbReference>
<dbReference type="PRINTS" id="PR00364">
    <property type="entry name" value="DISEASERSIST"/>
</dbReference>
<keyword evidence="5" id="KW-0611">Plant defense</keyword>
<evidence type="ECO:0008006" key="11">
    <source>
        <dbReference type="Google" id="ProtNLM"/>
    </source>
</evidence>
<evidence type="ECO:0000313" key="10">
    <source>
        <dbReference type="Proteomes" id="UP000224567"/>
    </source>
</evidence>
<evidence type="ECO:0000256" key="1">
    <source>
        <dbReference type="ARBA" id="ARBA00008894"/>
    </source>
</evidence>
<evidence type="ECO:0000256" key="2">
    <source>
        <dbReference type="ARBA" id="ARBA00022614"/>
    </source>
</evidence>
<organism evidence="9 10">
    <name type="scientific">Capsicum baccatum</name>
    <name type="common">Peruvian pepper</name>
    <dbReference type="NCBI Taxonomy" id="33114"/>
    <lineage>
        <taxon>Eukaryota</taxon>
        <taxon>Viridiplantae</taxon>
        <taxon>Streptophyta</taxon>
        <taxon>Embryophyta</taxon>
        <taxon>Tracheophyta</taxon>
        <taxon>Spermatophyta</taxon>
        <taxon>Magnoliopsida</taxon>
        <taxon>eudicotyledons</taxon>
        <taxon>Gunneridae</taxon>
        <taxon>Pentapetalae</taxon>
        <taxon>asterids</taxon>
        <taxon>lamiids</taxon>
        <taxon>Solanales</taxon>
        <taxon>Solanaceae</taxon>
        <taxon>Solanoideae</taxon>
        <taxon>Capsiceae</taxon>
        <taxon>Capsicum</taxon>
    </lineage>
</organism>
<accession>A0A2G2X513</accession>
<evidence type="ECO:0000259" key="8">
    <source>
        <dbReference type="Pfam" id="PF23559"/>
    </source>
</evidence>
<feature type="domain" description="Disease resistance protein winged helix" evidence="8">
    <location>
        <begin position="393"/>
        <end position="448"/>
    </location>
</feature>
<dbReference type="Gene3D" id="1.10.10.10">
    <property type="entry name" value="Winged helix-like DNA-binding domain superfamily/Winged helix DNA-binding domain"/>
    <property type="match status" value="2"/>
</dbReference>
<dbReference type="Gene3D" id="1.20.5.4130">
    <property type="match status" value="1"/>
</dbReference>
<dbReference type="CDD" id="cd14798">
    <property type="entry name" value="RX-CC_like"/>
    <property type="match status" value="1"/>
</dbReference>
<dbReference type="Gene3D" id="3.40.50.300">
    <property type="entry name" value="P-loop containing nucleotide triphosphate hydrolases"/>
    <property type="match status" value="2"/>
</dbReference>
<keyword evidence="3" id="KW-0677">Repeat</keyword>
<dbReference type="InterPro" id="IPR042197">
    <property type="entry name" value="Apaf_helical"/>
</dbReference>
<evidence type="ECO:0000256" key="5">
    <source>
        <dbReference type="ARBA" id="ARBA00022821"/>
    </source>
</evidence>
<dbReference type="EMBL" id="MLFT02000003">
    <property type="protein sequence ID" value="PHT52576.1"/>
    <property type="molecule type" value="Genomic_DNA"/>
</dbReference>
<dbReference type="InterPro" id="IPR027417">
    <property type="entry name" value="P-loop_NTPase"/>
</dbReference>
<evidence type="ECO:0000259" key="7">
    <source>
        <dbReference type="Pfam" id="PF00931"/>
    </source>
</evidence>
<feature type="domain" description="NB-ARC" evidence="7">
    <location>
        <begin position="621"/>
        <end position="688"/>
    </location>
</feature>
<keyword evidence="4" id="KW-0547">Nucleotide-binding</keyword>
<dbReference type="InterPro" id="IPR038005">
    <property type="entry name" value="RX-like_CC"/>
</dbReference>
<keyword evidence="6" id="KW-0067">ATP-binding</keyword>
<feature type="domain" description="NB-ARC" evidence="7">
    <location>
        <begin position="692"/>
        <end position="760"/>
    </location>
</feature>
<dbReference type="InterPro" id="IPR036388">
    <property type="entry name" value="WH-like_DNA-bd_sf"/>
</dbReference>
<keyword evidence="2" id="KW-0433">Leucine-rich repeat</keyword>
<dbReference type="GO" id="GO:0005524">
    <property type="term" value="F:ATP binding"/>
    <property type="evidence" value="ECO:0007669"/>
    <property type="project" value="UniProtKB-KW"/>
</dbReference>
<feature type="domain" description="NB-ARC" evidence="7">
    <location>
        <begin position="177"/>
        <end position="310"/>
    </location>
</feature>
<comment type="caution">
    <text evidence="9">The sequence shown here is derived from an EMBL/GenBank/DDBJ whole genome shotgun (WGS) entry which is preliminary data.</text>
</comment>
<evidence type="ECO:0000256" key="3">
    <source>
        <dbReference type="ARBA" id="ARBA00022737"/>
    </source>
</evidence>
<dbReference type="GO" id="GO:0043531">
    <property type="term" value="F:ADP binding"/>
    <property type="evidence" value="ECO:0007669"/>
    <property type="project" value="InterPro"/>
</dbReference>
<evidence type="ECO:0000256" key="6">
    <source>
        <dbReference type="ARBA" id="ARBA00022840"/>
    </source>
</evidence>
<dbReference type="SUPFAM" id="SSF52058">
    <property type="entry name" value="L domain-like"/>
    <property type="match status" value="1"/>
</dbReference>
<proteinExistence type="inferred from homology"/>
<dbReference type="InterPro" id="IPR058922">
    <property type="entry name" value="WHD_DRP"/>
</dbReference>
<evidence type="ECO:0000313" key="9">
    <source>
        <dbReference type="EMBL" id="PHT52576.1"/>
    </source>
</evidence>
<keyword evidence="10" id="KW-1185">Reference proteome</keyword>
<dbReference type="Pfam" id="PF23559">
    <property type="entry name" value="WHD_DRP"/>
    <property type="match status" value="2"/>
</dbReference>
<dbReference type="Pfam" id="PF00931">
    <property type="entry name" value="NB-ARC"/>
    <property type="match status" value="3"/>
</dbReference>
<dbReference type="GO" id="GO:0006952">
    <property type="term" value="P:defense response"/>
    <property type="evidence" value="ECO:0007669"/>
    <property type="project" value="UniProtKB-KW"/>
</dbReference>
<comment type="similarity">
    <text evidence="1">Belongs to the disease resistance NB-LRR family.</text>
</comment>
<dbReference type="Gene3D" id="3.80.10.10">
    <property type="entry name" value="Ribonuclease Inhibitor"/>
    <property type="match status" value="1"/>
</dbReference>
<feature type="domain" description="Disease resistance protein winged helix" evidence="8">
    <location>
        <begin position="821"/>
        <end position="885"/>
    </location>
</feature>
<dbReference type="InterPro" id="IPR032675">
    <property type="entry name" value="LRR_dom_sf"/>
</dbReference>
<dbReference type="InterPro" id="IPR002182">
    <property type="entry name" value="NB-ARC"/>
</dbReference>
<gene>
    <name evidence="9" type="ORF">CQW23_07038</name>
</gene>
<evidence type="ECO:0000256" key="4">
    <source>
        <dbReference type="ARBA" id="ARBA00022741"/>
    </source>
</evidence>
<dbReference type="Gene3D" id="1.10.8.430">
    <property type="entry name" value="Helical domain of apoptotic protease-activating factors"/>
    <property type="match status" value="2"/>
</dbReference>
<dbReference type="Proteomes" id="UP000224567">
    <property type="component" value="Unassembled WGS sequence"/>
</dbReference>
<dbReference type="SUPFAM" id="SSF52540">
    <property type="entry name" value="P-loop containing nucleoside triphosphate hydrolases"/>
    <property type="match status" value="2"/>
</dbReference>
<protein>
    <recommendedName>
        <fullName evidence="11">NB-ARC domain-containing protein</fullName>
    </recommendedName>
</protein>
<sequence length="1317" mass="150901">MQNACLGEEWYPNVRVFTRLKFLLIKGNRLKHWKVTDDNFPALVLKECYNLKEIPIEFAEIHTLQLIELSWCLPKLGESAARIQKEQEDLGNNPVDVCISHLRITGSRFFKGISNIWTRQKFGKSLQQFAKGIDRVRKESTKIQDKGKQASKESTIQDFSSSANDNLNVKNNMVVRDDQMKRLFKDLTISYSDEPKHNRKEIFLGLLRSTIKVDDTVETSGEAELADMLQKSLKRKRYLIVLDDIWSCEVWDGVRQCFPTDDNAGSRILLTTRNDEVACYAGVENLSLRMSFMDQDESWSLFKSAAFASEALPSEFETTGKQIAEKCHGLPLTIVVVAGLLKSKREIEDWENVAKDVKSCLTNDPDELCSRVLGLSYNHMTSNLKACLLHFGIFPEDSEITAKKSMRSWMAEGFLNLENDLEGEAEKCLQELVDRCRVLVYKTSLDGEKFISCKLSGHNWNTIDMANASVASLVRTIQSVLISNSPALFNLICGHREKIKTLHEKVGSLEVFVKNFEKNNVSGEMTDLEVEVKEVARAAEYTIQLRLTETVLGENKSQKKKARRRFRQSLQQVVEDMDRIWKESTKIQAKAKQASNESLVHDFSSSANDILNVNNNMVGRDDQKEHLLEDLTGSYSCEPKVILIAGMGGIGKTTLAKEVFNHESIIRRWATVSQQHNIKEIFLNLLQSTIKMDDTVKTKVWDGVKRCFPTEDNAGSRILLTTRSNEVACYAGTENLSMQMDFMDQDESWNLFKSVAFSSEALPYEFETVGKQIADECHGLPLTIVMVAGLLKSKRAIEDWEIVARDVTSFVTNNPDERYSEIPVKNLMISWMAEGFLKLENDLEGEAEKCLQELVDRCLVLVFKKNLDGTKIRSCKVHDLIYDLCLREIQWENIFIMNDIVLGVSECGNLSMQKMQPYKRVTGDKIECHLYGLYRALLTPVHRQLRDHDNNVLLERTRSIFSFHLEYSFSVLKSELMHFKLLKVLVLRHREIDNFPLQILSLIWLRYLSLQCSRNLNISPEICRLWNLQTFIVQGLNGSVITITFPEEIWGLMQLRHLKLPEFYLPNPPSVSADKGSHMGFSNIQTFSYLHPRCFTNEVIMGIQNVKEIGIFGNEIRSNGLLNSLVHLQQLETLSLIYCFSRFLPASAKAFPATLKKLKLKRNYLRWSYMDIIAELPNLEVPNVTGFTRLKVLLIEDCFLMYWKATDDNFPVLERLVLKKCRYLKEIPIEFAEIHTLQLIELTSFLPELGESAARIQQEQEDLGNNPVDVHISNDTWKLHALKVPLCLRIRGWLRPKDLLDVVLPCIPARGCFHILN</sequence>
<reference evidence="9 10" key="1">
    <citation type="journal article" date="2017" name="Genome Biol.">
        <title>New reference genome sequences of hot pepper reveal the massive evolution of plant disease-resistance genes by retroduplication.</title>
        <authorList>
            <person name="Kim S."/>
            <person name="Park J."/>
            <person name="Yeom S.I."/>
            <person name="Kim Y.M."/>
            <person name="Seo E."/>
            <person name="Kim K.T."/>
            <person name="Kim M.S."/>
            <person name="Lee J.M."/>
            <person name="Cheong K."/>
            <person name="Shin H.S."/>
            <person name="Kim S.B."/>
            <person name="Han K."/>
            <person name="Lee J."/>
            <person name="Park M."/>
            <person name="Lee H.A."/>
            <person name="Lee H.Y."/>
            <person name="Lee Y."/>
            <person name="Oh S."/>
            <person name="Lee J.H."/>
            <person name="Choi E."/>
            <person name="Choi E."/>
            <person name="Lee S.E."/>
            <person name="Jeon J."/>
            <person name="Kim H."/>
            <person name="Choi G."/>
            <person name="Song H."/>
            <person name="Lee J."/>
            <person name="Lee S.C."/>
            <person name="Kwon J.K."/>
            <person name="Lee H.Y."/>
            <person name="Koo N."/>
            <person name="Hong Y."/>
            <person name="Kim R.W."/>
            <person name="Kang W.H."/>
            <person name="Huh J.H."/>
            <person name="Kang B.C."/>
            <person name="Yang T.J."/>
            <person name="Lee Y.H."/>
            <person name="Bennetzen J.L."/>
            <person name="Choi D."/>
        </authorList>
    </citation>
    <scope>NUCLEOTIDE SEQUENCE [LARGE SCALE GENOMIC DNA]</scope>
    <source>
        <strain evidence="10">cv. PBC81</strain>
    </source>
</reference>
<dbReference type="PANTHER" id="PTHR15140:SF33">
    <property type="entry name" value="LATE BLIGHT RESISTANCE PROTEIN HOMOLOG R1A-3 ISOFORM X1"/>
    <property type="match status" value="1"/>
</dbReference>
<reference evidence="10" key="2">
    <citation type="journal article" date="2017" name="J. Anim. Genet.">
        <title>Multiple reference genome sequences of hot pepper reveal the massive evolution of plant disease resistance genes by retroduplication.</title>
        <authorList>
            <person name="Kim S."/>
            <person name="Park J."/>
            <person name="Yeom S.-I."/>
            <person name="Kim Y.-M."/>
            <person name="Seo E."/>
            <person name="Kim K.-T."/>
            <person name="Kim M.-S."/>
            <person name="Lee J.M."/>
            <person name="Cheong K."/>
            <person name="Shin H.-S."/>
            <person name="Kim S.-B."/>
            <person name="Han K."/>
            <person name="Lee J."/>
            <person name="Park M."/>
            <person name="Lee H.-A."/>
            <person name="Lee H.-Y."/>
            <person name="Lee Y."/>
            <person name="Oh S."/>
            <person name="Lee J.H."/>
            <person name="Choi E."/>
            <person name="Choi E."/>
            <person name="Lee S.E."/>
            <person name="Jeon J."/>
            <person name="Kim H."/>
            <person name="Choi G."/>
            <person name="Song H."/>
            <person name="Lee J."/>
            <person name="Lee S.-C."/>
            <person name="Kwon J.-K."/>
            <person name="Lee H.-Y."/>
            <person name="Koo N."/>
            <person name="Hong Y."/>
            <person name="Kim R.W."/>
            <person name="Kang W.-H."/>
            <person name="Huh J.H."/>
            <person name="Kang B.-C."/>
            <person name="Yang T.-J."/>
            <person name="Lee Y.-H."/>
            <person name="Bennetzen J.L."/>
            <person name="Choi D."/>
        </authorList>
    </citation>
    <scope>NUCLEOTIDE SEQUENCE [LARGE SCALE GENOMIC DNA]</scope>
    <source>
        <strain evidence="10">cv. PBC81</strain>
    </source>
</reference>